<reference evidence="2" key="1">
    <citation type="submission" date="2013-12" db="EMBL/GenBank/DDBJ databases">
        <authorList>
            <person name="Genoscope - CEA"/>
        </authorList>
    </citation>
    <scope>NUCLEOTIDE SEQUENCE</scope>
    <source>
        <strain evidence="2">CBS 1993</strain>
    </source>
</reference>
<keyword evidence="3" id="KW-1185">Reference proteome</keyword>
<protein>
    <recommendedName>
        <fullName evidence="1">Atos-like conserved domain-containing protein</fullName>
    </recommendedName>
</protein>
<dbReference type="PANTHER" id="PTHR13199:SF11">
    <property type="entry name" value="PROTEIN ATOSSA"/>
    <property type="match status" value="1"/>
</dbReference>
<feature type="domain" description="Atos-like conserved" evidence="1">
    <location>
        <begin position="92"/>
        <end position="165"/>
    </location>
</feature>
<dbReference type="SMART" id="SM01177">
    <property type="entry name" value="DUF4210"/>
    <property type="match status" value="1"/>
</dbReference>
<gene>
    <name evidence="2" type="ORF">KUCA_T00004864001</name>
</gene>
<sequence>MPIPPLTPPTAQDGFHGIRARRHSSLSIAKNLEDISLEEDDDELFKPIYCFRCHRQRKDKLAAISGASSKADETDNSASNSFRRRRSSNFSLMGSFQDSLLSGRTAGFASDPIPFTAKMGVFPTVSEPNRKYYKPLTVPFKAVFYNWRTDSVGADSSNITETPYVGAIDLEKSYIEKETQREKEEQSYSKSAIKKSRKRRFPGYLLPKTGILQIVIFNKERTICNFNVVKYDLSDLPKNSKKIVRKNSYALAPPKRDRVNPKADPSAFASEKTLVSTLELKFANVNDKNYYVYDNIKVIFHNRAFPANLNPSGNDSESKLDNMTHSGHSALDVDYYTKLCNNCDHHSIVQRPVFKSDKPRYIDVFTDDEHDCNEQMGVATANDGIPMGSATYGIE</sequence>
<dbReference type="RefSeq" id="XP_022460869.1">
    <property type="nucleotide sequence ID" value="XM_022605992.1"/>
</dbReference>
<accession>W6MQ65</accession>
<dbReference type="GeneID" id="34522257"/>
<dbReference type="EMBL" id="HG793130">
    <property type="protein sequence ID" value="CDK28879.1"/>
    <property type="molecule type" value="Genomic_DNA"/>
</dbReference>
<dbReference type="OrthoDB" id="4080581at2759"/>
<dbReference type="HOGENOM" id="CLU_834485_0_0_1"/>
<dbReference type="InterPro" id="IPR025261">
    <property type="entry name" value="Atos-like_cons_dom"/>
</dbReference>
<reference evidence="2" key="2">
    <citation type="submission" date="2014-02" db="EMBL/GenBank/DDBJ databases">
        <title>Complete DNA sequence of /Kuraishia capsulata/ illustrates novel genomic features among budding yeasts (/Saccharomycotina/).</title>
        <authorList>
            <person name="Morales L."/>
            <person name="Noel B."/>
            <person name="Porcel B."/>
            <person name="Marcet-Houben M."/>
            <person name="Hullo M-F."/>
            <person name="Sacerdot C."/>
            <person name="Tekaia F."/>
            <person name="Leh-Louis V."/>
            <person name="Despons L."/>
            <person name="Khanna V."/>
            <person name="Aury J-M."/>
            <person name="Barbe V."/>
            <person name="Couloux A."/>
            <person name="Labadie K."/>
            <person name="Pelletier E."/>
            <person name="Souciet J-L."/>
            <person name="Boekhout T."/>
            <person name="Gabaldon T."/>
            <person name="Wincker P."/>
            <person name="Dujon B."/>
        </authorList>
    </citation>
    <scope>NUCLEOTIDE SEQUENCE</scope>
    <source>
        <strain evidence="2">CBS 1993</strain>
    </source>
</reference>
<name>W6MQ65_9ASCO</name>
<dbReference type="Pfam" id="PF13915">
    <property type="entry name" value="DUF4210"/>
    <property type="match status" value="1"/>
</dbReference>
<dbReference type="Proteomes" id="UP000019384">
    <property type="component" value="Unassembled WGS sequence"/>
</dbReference>
<organism evidence="2 3">
    <name type="scientific">Kuraishia capsulata CBS 1993</name>
    <dbReference type="NCBI Taxonomy" id="1382522"/>
    <lineage>
        <taxon>Eukaryota</taxon>
        <taxon>Fungi</taxon>
        <taxon>Dikarya</taxon>
        <taxon>Ascomycota</taxon>
        <taxon>Saccharomycotina</taxon>
        <taxon>Pichiomycetes</taxon>
        <taxon>Pichiales</taxon>
        <taxon>Pichiaceae</taxon>
        <taxon>Kuraishia</taxon>
    </lineage>
</organism>
<evidence type="ECO:0000259" key="1">
    <source>
        <dbReference type="SMART" id="SM01177"/>
    </source>
</evidence>
<dbReference type="InterPro" id="IPR051506">
    <property type="entry name" value="ATOS_Transcription_Regulators"/>
</dbReference>
<evidence type="ECO:0000313" key="2">
    <source>
        <dbReference type="EMBL" id="CDK28879.1"/>
    </source>
</evidence>
<dbReference type="PANTHER" id="PTHR13199">
    <property type="entry name" value="GH03947P"/>
    <property type="match status" value="1"/>
</dbReference>
<dbReference type="AlphaFoldDB" id="W6MQ65"/>
<evidence type="ECO:0000313" key="3">
    <source>
        <dbReference type="Proteomes" id="UP000019384"/>
    </source>
</evidence>
<proteinExistence type="predicted"/>